<reference evidence="3 4" key="1">
    <citation type="journal article" date="2015" name="Genome Announc.">
        <title>Expanding the biotechnology potential of lactobacilli through comparative genomics of 213 strains and associated genera.</title>
        <authorList>
            <person name="Sun Z."/>
            <person name="Harris H.M."/>
            <person name="McCann A."/>
            <person name="Guo C."/>
            <person name="Argimon S."/>
            <person name="Zhang W."/>
            <person name="Yang X."/>
            <person name="Jeffery I.B."/>
            <person name="Cooney J.C."/>
            <person name="Kagawa T.F."/>
            <person name="Liu W."/>
            <person name="Song Y."/>
            <person name="Salvetti E."/>
            <person name="Wrobel A."/>
            <person name="Rasinkangas P."/>
            <person name="Parkhill J."/>
            <person name="Rea M.C."/>
            <person name="O'Sullivan O."/>
            <person name="Ritari J."/>
            <person name="Douillard F.P."/>
            <person name="Paul Ross R."/>
            <person name="Yang R."/>
            <person name="Briner A.E."/>
            <person name="Felis G.E."/>
            <person name="de Vos W.M."/>
            <person name="Barrangou R."/>
            <person name="Klaenhammer T.R."/>
            <person name="Caufield P.W."/>
            <person name="Cui Y."/>
            <person name="Zhang H."/>
            <person name="O'Toole P.W."/>
        </authorList>
    </citation>
    <scope>NUCLEOTIDE SEQUENCE [LARGE SCALE GENOMIC DNA]</scope>
    <source>
        <strain evidence="3 4">DSM 13343</strain>
    </source>
</reference>
<dbReference type="RefSeq" id="WP_056963611.1">
    <property type="nucleotide sequence ID" value="NZ_AZEU01000134.1"/>
</dbReference>
<dbReference type="Proteomes" id="UP000051790">
    <property type="component" value="Unassembled WGS sequence"/>
</dbReference>
<dbReference type="PROSITE" id="PS51257">
    <property type="entry name" value="PROKAR_LIPOPROTEIN"/>
    <property type="match status" value="1"/>
</dbReference>
<evidence type="ECO:0000256" key="2">
    <source>
        <dbReference type="SAM" id="SignalP"/>
    </source>
</evidence>
<dbReference type="AlphaFoldDB" id="A0A0R1QJT9"/>
<keyword evidence="2" id="KW-0732">Signal</keyword>
<evidence type="ECO:0000313" key="3">
    <source>
        <dbReference type="EMBL" id="KRL45143.1"/>
    </source>
</evidence>
<proteinExistence type="predicted"/>
<accession>A0A0R1QJT9</accession>
<gene>
    <name evidence="3" type="ORF">FD01_GL000935</name>
</gene>
<organism evidence="3 4">
    <name type="scientific">Lacticaseibacillus manihotivorans DSM 13343 = JCM 12514</name>
    <dbReference type="NCBI Taxonomy" id="1423769"/>
    <lineage>
        <taxon>Bacteria</taxon>
        <taxon>Bacillati</taxon>
        <taxon>Bacillota</taxon>
        <taxon>Bacilli</taxon>
        <taxon>Lactobacillales</taxon>
        <taxon>Lactobacillaceae</taxon>
        <taxon>Lacticaseibacillus</taxon>
    </lineage>
</organism>
<sequence>MKKLWLPLLGLMVFLSACATGFDQKAQLKKNSDTIVVQVAKQNAAIAMIQNQIGAFPSTFETAYATHPNADFQNVGKIHALIQKREAAYKQLERAQSQLESASNQLVKINSQDNATLPKSELKKTIATLKLAKLDHKTFDAYYKELTDAEQDFFDTVAADPSDKAGIEDALGQLNQYDSSLGQQADIVEANLQSVTADAQSLHAAALKMK</sequence>
<protein>
    <recommendedName>
        <fullName evidence="5">Lipoprotein</fullName>
    </recommendedName>
</protein>
<comment type="caution">
    <text evidence="3">The sequence shown here is derived from an EMBL/GenBank/DDBJ whole genome shotgun (WGS) entry which is preliminary data.</text>
</comment>
<evidence type="ECO:0000313" key="4">
    <source>
        <dbReference type="Proteomes" id="UP000051790"/>
    </source>
</evidence>
<feature type="chain" id="PRO_5039339648" description="Lipoprotein" evidence="2">
    <location>
        <begin position="20"/>
        <end position="210"/>
    </location>
</feature>
<keyword evidence="1" id="KW-0175">Coiled coil</keyword>
<evidence type="ECO:0008006" key="5">
    <source>
        <dbReference type="Google" id="ProtNLM"/>
    </source>
</evidence>
<keyword evidence="4" id="KW-1185">Reference proteome</keyword>
<feature type="signal peptide" evidence="2">
    <location>
        <begin position="1"/>
        <end position="19"/>
    </location>
</feature>
<dbReference type="EMBL" id="AZEU01000134">
    <property type="protein sequence ID" value="KRL45143.1"/>
    <property type="molecule type" value="Genomic_DNA"/>
</dbReference>
<dbReference type="PATRIC" id="fig|1423769.4.peg.1008"/>
<feature type="coiled-coil region" evidence="1">
    <location>
        <begin position="78"/>
        <end position="112"/>
    </location>
</feature>
<name>A0A0R1QJT9_9LACO</name>
<evidence type="ECO:0000256" key="1">
    <source>
        <dbReference type="SAM" id="Coils"/>
    </source>
</evidence>
<dbReference type="OrthoDB" id="2328466at2"/>